<dbReference type="GO" id="GO:0003697">
    <property type="term" value="F:single-stranded DNA binding"/>
    <property type="evidence" value="ECO:0007669"/>
    <property type="project" value="TreeGrafter"/>
</dbReference>
<dbReference type="AlphaFoldDB" id="A0A8R1ZZ68"/>
<dbReference type="InterPro" id="IPR010994">
    <property type="entry name" value="RuvA_2-like"/>
</dbReference>
<feature type="domain" description="ERCC1-like central" evidence="10">
    <location>
        <begin position="58"/>
        <end position="171"/>
    </location>
</feature>
<dbReference type="Gene3D" id="3.40.50.10130">
    <property type="match status" value="1"/>
</dbReference>
<dbReference type="FunFam" id="3.40.50.10130:FF:000001">
    <property type="entry name" value="DNA excision repair protein ERCC-1"/>
    <property type="match status" value="1"/>
</dbReference>
<evidence type="ECO:0000256" key="2">
    <source>
        <dbReference type="ARBA" id="ARBA00008283"/>
    </source>
</evidence>
<dbReference type="GO" id="GO:0070914">
    <property type="term" value="P:UV-damage excision repair"/>
    <property type="evidence" value="ECO:0007669"/>
    <property type="project" value="TreeGrafter"/>
</dbReference>
<comment type="similarity">
    <text evidence="2">Belongs to the ERCC1/RAD10/SWI10 family.</text>
</comment>
<accession>A0A8R1ZZ68</accession>
<dbReference type="PANTHER" id="PTHR12749:SF0">
    <property type="entry name" value="DNA EXCISION REPAIR PROTEIN ERCC-1"/>
    <property type="match status" value="1"/>
</dbReference>
<dbReference type="Proteomes" id="UP000007819">
    <property type="component" value="Chromosome A2"/>
</dbReference>
<dbReference type="GO" id="GO:0003684">
    <property type="term" value="F:damaged DNA binding"/>
    <property type="evidence" value="ECO:0007669"/>
    <property type="project" value="InterPro"/>
</dbReference>
<dbReference type="GO" id="GO:0000110">
    <property type="term" value="C:nucleotide-excision repair factor 1 complex"/>
    <property type="evidence" value="ECO:0007669"/>
    <property type="project" value="TreeGrafter"/>
</dbReference>
<dbReference type="NCBIfam" id="TIGR00597">
    <property type="entry name" value="rad10"/>
    <property type="match status" value="1"/>
</dbReference>
<dbReference type="GeneID" id="100162911"/>
<dbReference type="CTD" id="2067"/>
<dbReference type="OrthoDB" id="10262814at2759"/>
<dbReference type="GO" id="GO:0032204">
    <property type="term" value="P:regulation of telomere maintenance"/>
    <property type="evidence" value="ECO:0007669"/>
    <property type="project" value="UniProtKB-ARBA"/>
</dbReference>
<evidence type="ECO:0000313" key="12">
    <source>
        <dbReference type="Proteomes" id="UP000007819"/>
    </source>
</evidence>
<feature type="region of interest" description="Disordered" evidence="9">
    <location>
        <begin position="30"/>
        <end position="50"/>
    </location>
</feature>
<reference evidence="11" key="2">
    <citation type="submission" date="2022-06" db="UniProtKB">
        <authorList>
            <consortium name="EnsemblMetazoa"/>
        </authorList>
    </citation>
    <scope>IDENTIFICATION</scope>
</reference>
<keyword evidence="4" id="KW-0238">DNA-binding</keyword>
<evidence type="ECO:0000256" key="8">
    <source>
        <dbReference type="ARBA" id="ARBA00071993"/>
    </source>
</evidence>
<proteinExistence type="inferred from homology"/>
<dbReference type="SUPFAM" id="SSF47781">
    <property type="entry name" value="RuvA domain 2-like"/>
    <property type="match status" value="1"/>
</dbReference>
<keyword evidence="12" id="KW-1185">Reference proteome</keyword>
<dbReference type="SUPFAM" id="SSF52980">
    <property type="entry name" value="Restriction endonuclease-like"/>
    <property type="match status" value="1"/>
</dbReference>
<organism evidence="11 12">
    <name type="scientific">Acyrthosiphon pisum</name>
    <name type="common">Pea aphid</name>
    <dbReference type="NCBI Taxonomy" id="7029"/>
    <lineage>
        <taxon>Eukaryota</taxon>
        <taxon>Metazoa</taxon>
        <taxon>Ecdysozoa</taxon>
        <taxon>Arthropoda</taxon>
        <taxon>Hexapoda</taxon>
        <taxon>Insecta</taxon>
        <taxon>Pterygota</taxon>
        <taxon>Neoptera</taxon>
        <taxon>Paraneoptera</taxon>
        <taxon>Hemiptera</taxon>
        <taxon>Sternorrhyncha</taxon>
        <taxon>Aphidomorpha</taxon>
        <taxon>Aphidoidea</taxon>
        <taxon>Aphididae</taxon>
        <taxon>Macrosiphini</taxon>
        <taxon>Acyrthosiphon</taxon>
    </lineage>
</organism>
<dbReference type="RefSeq" id="XP_001944270.1">
    <property type="nucleotide sequence ID" value="XM_001944235.4"/>
</dbReference>
<evidence type="ECO:0000256" key="7">
    <source>
        <dbReference type="ARBA" id="ARBA00054210"/>
    </source>
</evidence>
<dbReference type="FunFam" id="1.10.150.20:FF:000017">
    <property type="entry name" value="DNA excision repair protein ERCC-1"/>
    <property type="match status" value="1"/>
</dbReference>
<name>A0A8R1ZZ68_ACYPI</name>
<dbReference type="KEGG" id="api:100162911"/>
<keyword evidence="3" id="KW-0227">DNA damage</keyword>
<evidence type="ECO:0000256" key="4">
    <source>
        <dbReference type="ARBA" id="ARBA00023125"/>
    </source>
</evidence>
<comment type="function">
    <text evidence="7">Non-catalytic component of a structure-specific DNA repair endonuclease responsible for the 5'-incision during DNA repair. Responsible, in conjunction with SLX4, for the first step in the repair of interstrand cross-links (ICL). Participates in the processing of anaphase bridge-generating DNA structures, which consist in incompletely processed DNA lesions arising during S or G2 phase, and can result in cytokinesis failure. Also required for homology-directed repair (HDR) of DNA double-strand breaks, in conjunction with SLX4.</text>
</comment>
<dbReference type="InterPro" id="IPR047260">
    <property type="entry name" value="ERCC1-like_central_dom"/>
</dbReference>
<dbReference type="GO" id="GO:0006302">
    <property type="term" value="P:double-strand break repair"/>
    <property type="evidence" value="ECO:0007669"/>
    <property type="project" value="UniProtKB-ARBA"/>
</dbReference>
<evidence type="ECO:0000259" key="10">
    <source>
        <dbReference type="Pfam" id="PF03834"/>
    </source>
</evidence>
<comment type="subcellular location">
    <subcellularLocation>
        <location evidence="1">Nucleus</location>
    </subcellularLocation>
</comment>
<dbReference type="Gene3D" id="1.10.150.20">
    <property type="entry name" value="5' to 3' exonuclease, C-terminal subdomain"/>
    <property type="match status" value="1"/>
</dbReference>
<dbReference type="PANTHER" id="PTHR12749">
    <property type="entry name" value="EXCISION REPAIR CROSS-COMPLEMENTING 1 ERCC1"/>
    <property type="match status" value="1"/>
</dbReference>
<protein>
    <recommendedName>
        <fullName evidence="8">DNA excision repair protein ERCC-1</fullName>
    </recommendedName>
</protein>
<dbReference type="Pfam" id="PF03834">
    <property type="entry name" value="Rad10"/>
    <property type="match status" value="1"/>
</dbReference>
<dbReference type="GO" id="GO:0006312">
    <property type="term" value="P:mitotic recombination"/>
    <property type="evidence" value="ECO:0007669"/>
    <property type="project" value="TreeGrafter"/>
</dbReference>
<dbReference type="EnsemblMetazoa" id="XM_001944235.5">
    <property type="protein sequence ID" value="XP_001944270.1"/>
    <property type="gene ID" value="LOC100162911"/>
</dbReference>
<evidence type="ECO:0000256" key="5">
    <source>
        <dbReference type="ARBA" id="ARBA00023204"/>
    </source>
</evidence>
<dbReference type="GO" id="GO:0070522">
    <property type="term" value="C:ERCC4-ERCC1 complex"/>
    <property type="evidence" value="ECO:0007669"/>
    <property type="project" value="TreeGrafter"/>
</dbReference>
<keyword evidence="6" id="KW-0539">Nucleus</keyword>
<dbReference type="CDD" id="cd22325">
    <property type="entry name" value="ERCC1_C-like"/>
    <property type="match status" value="1"/>
</dbReference>
<keyword evidence="5" id="KW-0234">DNA repair</keyword>
<dbReference type="OMA" id="PHCVLVH"/>
<dbReference type="GO" id="GO:0006289">
    <property type="term" value="P:nucleotide-excision repair"/>
    <property type="evidence" value="ECO:0007669"/>
    <property type="project" value="UniProtKB-ARBA"/>
</dbReference>
<evidence type="ECO:0000256" key="3">
    <source>
        <dbReference type="ARBA" id="ARBA00022763"/>
    </source>
</evidence>
<sequence length="267" mass="29823">MNNPGSFADEFRKVKASEHYESINSVGGQHISEATSNQPSTSSVNQSPVKSNASVSGVLVNNKQRGNPLLKSIVNVPWEYSDDILPDYVMGRTTCALFLSLRYHMLKPDYIYNRVKSLGKLYELRVLLLQIDVKEPHAPLKQLTRMCLAAELTLMLAWTSEEAGKLIETYKIFENKPPDLIMEKAEADDYSRIANALTTIRAVNKTDAALLLSTFGSLENICKASQTALALCPGFAQHKATQLYNTLHKPFLKQKTLEEDSQSKNKQ</sequence>
<evidence type="ECO:0000313" key="11">
    <source>
        <dbReference type="EnsemblMetazoa" id="XP_001944270.1"/>
    </source>
</evidence>
<dbReference type="InterPro" id="IPR011335">
    <property type="entry name" value="Restrct_endonuc-II-like"/>
</dbReference>
<dbReference type="InterPro" id="IPR004579">
    <property type="entry name" value="ERCC1/RAD10/SWI10"/>
</dbReference>
<evidence type="ECO:0000256" key="6">
    <source>
        <dbReference type="ARBA" id="ARBA00023242"/>
    </source>
</evidence>
<evidence type="ECO:0000256" key="9">
    <source>
        <dbReference type="SAM" id="MobiDB-lite"/>
    </source>
</evidence>
<reference evidence="12" key="1">
    <citation type="submission" date="2010-06" db="EMBL/GenBank/DDBJ databases">
        <authorList>
            <person name="Jiang H."/>
            <person name="Abraham K."/>
            <person name="Ali S."/>
            <person name="Alsbrooks S.L."/>
            <person name="Anim B.N."/>
            <person name="Anosike U.S."/>
            <person name="Attaway T."/>
            <person name="Bandaranaike D.P."/>
            <person name="Battles P.K."/>
            <person name="Bell S.N."/>
            <person name="Bell A.V."/>
            <person name="Beltran B."/>
            <person name="Bickham C."/>
            <person name="Bustamante Y."/>
            <person name="Caleb T."/>
            <person name="Canada A."/>
            <person name="Cardenas V."/>
            <person name="Carter K."/>
            <person name="Chacko J."/>
            <person name="Chandrabose M.N."/>
            <person name="Chavez D."/>
            <person name="Chavez A."/>
            <person name="Chen L."/>
            <person name="Chu H.-S."/>
            <person name="Claassen K.J."/>
            <person name="Cockrell R."/>
            <person name="Collins M."/>
            <person name="Cooper J.A."/>
            <person name="Cree A."/>
            <person name="Curry S.M."/>
            <person name="Da Y."/>
            <person name="Dao M.D."/>
            <person name="Das B."/>
            <person name="Davila M.-L."/>
            <person name="Davy-Carroll L."/>
            <person name="Denson S."/>
            <person name="Dinh H."/>
            <person name="Ebong V.E."/>
            <person name="Edwards J.R."/>
            <person name="Egan A."/>
            <person name="El-Daye J."/>
            <person name="Escobedo L."/>
            <person name="Fernandez S."/>
            <person name="Fernando P.R."/>
            <person name="Flagg N."/>
            <person name="Forbes L.D."/>
            <person name="Fowler R.G."/>
            <person name="Fu Q."/>
            <person name="Gabisi R.A."/>
            <person name="Ganer J."/>
            <person name="Garbino Pronczuk A."/>
            <person name="Garcia R.M."/>
            <person name="Garner T."/>
            <person name="Garrett T.E."/>
            <person name="Gonzalez D.A."/>
            <person name="Hamid H."/>
            <person name="Hawkins E.S."/>
            <person name="Hirani K."/>
            <person name="Hogues M.E."/>
            <person name="Hollins B."/>
            <person name="Hsiao C.-H."/>
            <person name="Jabil R."/>
            <person name="James M.L."/>
            <person name="Jhangiani S.N."/>
            <person name="Johnson B."/>
            <person name="Johnson Q."/>
            <person name="Joshi V."/>
            <person name="Kalu J.B."/>
            <person name="Kam C."/>
            <person name="Kashfia A."/>
            <person name="Keebler J."/>
            <person name="Kisamo H."/>
            <person name="Kovar C.L."/>
            <person name="Lago L.A."/>
            <person name="Lai C.-Y."/>
            <person name="Laidlaw J."/>
            <person name="Lara F."/>
            <person name="Le T.-K."/>
            <person name="Lee S.L."/>
            <person name="Legall F.H."/>
            <person name="Lemon S.J."/>
            <person name="Lewis L.R."/>
            <person name="Li B."/>
            <person name="Liu Y."/>
            <person name="Liu Y.-S."/>
            <person name="Lopez J."/>
            <person name="Lozado R.J."/>
            <person name="Lu J."/>
            <person name="Madu R.C."/>
            <person name="Maheshwari M."/>
            <person name="Maheshwari R."/>
            <person name="Malloy K."/>
            <person name="Martinez E."/>
            <person name="Mathew T."/>
            <person name="Mercado I.C."/>
            <person name="Mercado C."/>
            <person name="Meyer B."/>
            <person name="Montgomery K."/>
            <person name="Morgan M.B."/>
            <person name="Munidasa M."/>
            <person name="Nazareth L.V."/>
            <person name="Nelson J."/>
            <person name="Ng B.M."/>
            <person name="Nguyen N.B."/>
            <person name="Nguyen P.Q."/>
            <person name="Nguyen T."/>
            <person name="Obregon M."/>
            <person name="Okwuonu G.O."/>
            <person name="Onwere C.G."/>
            <person name="Orozco G."/>
            <person name="Parra A."/>
            <person name="Patel S."/>
            <person name="Patil S."/>
            <person name="Perez A."/>
            <person name="Perez Y."/>
            <person name="Pham C."/>
            <person name="Primus E.L."/>
            <person name="Pu L.-L."/>
            <person name="Puazo M."/>
            <person name="Qin X."/>
            <person name="Quiroz J.B."/>
            <person name="Reese J."/>
            <person name="Richards S."/>
            <person name="Rives C.M."/>
            <person name="Robberts R."/>
            <person name="Ruiz S.J."/>
            <person name="Ruiz M.J."/>
            <person name="Santibanez J."/>
            <person name="Schneider B.W."/>
            <person name="Sisson I."/>
            <person name="Smith M."/>
            <person name="Sodergren E."/>
            <person name="Song X.-Z."/>
            <person name="Song B.B."/>
            <person name="Summersgill H."/>
            <person name="Thelus R."/>
            <person name="Thornton R.D."/>
            <person name="Trejos Z.Y."/>
            <person name="Usmani K."/>
            <person name="Vattathil S."/>
            <person name="Villasana D."/>
            <person name="Walker D.L."/>
            <person name="Wang S."/>
            <person name="Wang K."/>
            <person name="White C.S."/>
            <person name="Williams A.C."/>
            <person name="Williamson J."/>
            <person name="Wilson K."/>
            <person name="Woghiren I.O."/>
            <person name="Woodworth J.R."/>
            <person name="Worley K.C."/>
            <person name="Wright R.A."/>
            <person name="Wu W."/>
            <person name="Young L."/>
            <person name="Zhang L."/>
            <person name="Zhang J."/>
            <person name="Zhu Y."/>
            <person name="Muzny D.M."/>
            <person name="Weinstock G."/>
            <person name="Gibbs R.A."/>
        </authorList>
    </citation>
    <scope>NUCLEOTIDE SEQUENCE [LARGE SCALE GENOMIC DNA]</scope>
    <source>
        <strain evidence="12">LSR1</strain>
    </source>
</reference>
<evidence type="ECO:0000256" key="1">
    <source>
        <dbReference type="ARBA" id="ARBA00004123"/>
    </source>
</evidence>